<name>A0A2U3NU57_9MYCO</name>
<keyword evidence="1" id="KW-1133">Transmembrane helix</keyword>
<sequence length="357" mass="40348">MTSVKTLERDPHRRSLKQFGKLTPLAWAAIAVGVVAVVFAALNSSRGVEGTRIGRPEGSFVPARSELLGISNWYIYFEIGSLVMFFAVWGTAIVRSRRRGKPTPTLLMIAVTTSLTWLDPIMNWAPYAAYDPRMFHFNVDWFWINLAPTVEPWAVIIGYGYFFLLPAWFTLAVYRRIAARAPLGSWLVRRPKLAVLALAVPICIVWDGVMEAIFVQMGFYTYTQVIPWGSIFNGTPHQFPLIWEAALFGIMLSVAAPLMWVDDTGRTWSETVARRTRMFANRPYVGAFVIAWAVMSVVYVGYGLSFGLVRATGIATSTAQHWRYPETKVFDPQGYYQRNGEKGSFMIGTWAGWEIKR</sequence>
<dbReference type="Pfam" id="PF17198">
    <property type="entry name" value="AveC_like"/>
    <property type="match status" value="1"/>
</dbReference>
<dbReference type="AlphaFoldDB" id="A0A2U3NU57"/>
<dbReference type="OrthoDB" id="4508396at2"/>
<reference evidence="2 3" key="1">
    <citation type="submission" date="2017-01" db="EMBL/GenBank/DDBJ databases">
        <authorList>
            <consortium name="Urmite Genomes"/>
        </authorList>
    </citation>
    <scope>NUCLEOTIDE SEQUENCE [LARGE SCALE GENOMIC DNA]</scope>
    <source>
        <strain evidence="2 3">AB57</strain>
    </source>
</reference>
<feature type="transmembrane region" description="Helical" evidence="1">
    <location>
        <begin position="282"/>
        <end position="302"/>
    </location>
</feature>
<accession>A0A2U3NU57</accession>
<protein>
    <submittedName>
        <fullName evidence="2">DUF5135 domain-containing protein</fullName>
    </submittedName>
</protein>
<dbReference type="InterPro" id="IPR033459">
    <property type="entry name" value="AveC-like"/>
</dbReference>
<evidence type="ECO:0000256" key="1">
    <source>
        <dbReference type="SAM" id="Phobius"/>
    </source>
</evidence>
<dbReference type="RefSeq" id="WP_077088011.1">
    <property type="nucleotide sequence ID" value="NZ_LT721901.1"/>
</dbReference>
<evidence type="ECO:0000313" key="2">
    <source>
        <dbReference type="EMBL" id="SPM35051.1"/>
    </source>
</evidence>
<feature type="transmembrane region" description="Helical" evidence="1">
    <location>
        <begin position="21"/>
        <end position="42"/>
    </location>
</feature>
<gene>
    <name evidence="2" type="ORF">MRAB57_2872</name>
</gene>
<evidence type="ECO:0000313" key="3">
    <source>
        <dbReference type="Proteomes" id="UP000240988"/>
    </source>
</evidence>
<feature type="transmembrane region" description="Helical" evidence="1">
    <location>
        <begin position="106"/>
        <end position="125"/>
    </location>
</feature>
<dbReference type="Proteomes" id="UP000240988">
    <property type="component" value="Unassembled WGS sequence"/>
</dbReference>
<keyword evidence="1" id="KW-0472">Membrane</keyword>
<feature type="transmembrane region" description="Helical" evidence="1">
    <location>
        <begin position="241"/>
        <end position="261"/>
    </location>
</feature>
<organism evidence="2 3">
    <name type="scientific">Mycobacterium rhizamassiliense</name>
    <dbReference type="NCBI Taxonomy" id="1841860"/>
    <lineage>
        <taxon>Bacteria</taxon>
        <taxon>Bacillati</taxon>
        <taxon>Actinomycetota</taxon>
        <taxon>Actinomycetes</taxon>
        <taxon>Mycobacteriales</taxon>
        <taxon>Mycobacteriaceae</taxon>
        <taxon>Mycobacterium</taxon>
    </lineage>
</organism>
<dbReference type="EMBL" id="FUFA01000004">
    <property type="protein sequence ID" value="SPM35051.1"/>
    <property type="molecule type" value="Genomic_DNA"/>
</dbReference>
<dbReference type="STRING" id="1841860.GCA_900157375_02875"/>
<feature type="transmembrane region" description="Helical" evidence="1">
    <location>
        <begin position="195"/>
        <end position="221"/>
    </location>
</feature>
<keyword evidence="3" id="KW-1185">Reference proteome</keyword>
<keyword evidence="1" id="KW-0812">Transmembrane</keyword>
<feature type="transmembrane region" description="Helical" evidence="1">
    <location>
        <begin position="153"/>
        <end position="174"/>
    </location>
</feature>
<feature type="transmembrane region" description="Helical" evidence="1">
    <location>
        <begin position="73"/>
        <end position="94"/>
    </location>
</feature>
<proteinExistence type="predicted"/>